<dbReference type="AlphaFoldDB" id="A0A2T2XIR6"/>
<evidence type="ECO:0000259" key="3">
    <source>
        <dbReference type="Pfam" id="PF11258"/>
    </source>
</evidence>
<dbReference type="SUPFAM" id="SSF159774">
    <property type="entry name" value="YerB-like"/>
    <property type="match status" value="1"/>
</dbReference>
<evidence type="ECO:0000259" key="4">
    <source>
        <dbReference type="Pfam" id="PF17479"/>
    </source>
</evidence>
<feature type="domain" description="DUF3048" evidence="3">
    <location>
        <begin position="64"/>
        <end position="200"/>
    </location>
</feature>
<evidence type="ECO:0000313" key="5">
    <source>
        <dbReference type="EMBL" id="PSR34393.1"/>
    </source>
</evidence>
<proteinExistence type="predicted"/>
<dbReference type="Pfam" id="PF17479">
    <property type="entry name" value="DUF3048_C"/>
    <property type="match status" value="1"/>
</dbReference>
<evidence type="ECO:0000256" key="2">
    <source>
        <dbReference type="SAM" id="SignalP"/>
    </source>
</evidence>
<protein>
    <submittedName>
        <fullName evidence="5">DUF3048 domain-containing protein</fullName>
    </submittedName>
</protein>
<dbReference type="EMBL" id="PXYW01000009">
    <property type="protein sequence ID" value="PSR34393.1"/>
    <property type="molecule type" value="Genomic_DNA"/>
</dbReference>
<dbReference type="Gene3D" id="3.50.90.10">
    <property type="entry name" value="YerB-like"/>
    <property type="match status" value="1"/>
</dbReference>
<feature type="chain" id="PRO_5038817084" evidence="2">
    <location>
        <begin position="23"/>
        <end position="368"/>
    </location>
</feature>
<dbReference type="Proteomes" id="UP000242972">
    <property type="component" value="Unassembled WGS sequence"/>
</dbReference>
<feature type="region of interest" description="Disordered" evidence="1">
    <location>
        <begin position="25"/>
        <end position="67"/>
    </location>
</feature>
<feature type="domain" description="DUF3048" evidence="4">
    <location>
        <begin position="227"/>
        <end position="349"/>
    </location>
</feature>
<dbReference type="InterPro" id="IPR023158">
    <property type="entry name" value="YerB-like_sf"/>
</dbReference>
<comment type="caution">
    <text evidence="5">The sequence shown here is derived from an EMBL/GenBank/DDBJ whole genome shotgun (WGS) entry which is preliminary data.</text>
</comment>
<dbReference type="InterPro" id="IPR035328">
    <property type="entry name" value="DUF3048_C"/>
</dbReference>
<name>A0A2T2XIR6_9FIRM</name>
<dbReference type="PROSITE" id="PS51257">
    <property type="entry name" value="PROKAR_LIPOPROTEIN"/>
    <property type="match status" value="1"/>
</dbReference>
<reference evidence="5 6" key="1">
    <citation type="journal article" date="2014" name="BMC Genomics">
        <title>Comparison of environmental and isolate Sulfobacillus genomes reveals diverse carbon, sulfur, nitrogen, and hydrogen metabolisms.</title>
        <authorList>
            <person name="Justice N.B."/>
            <person name="Norman A."/>
            <person name="Brown C.T."/>
            <person name="Singh A."/>
            <person name="Thomas B.C."/>
            <person name="Banfield J.F."/>
        </authorList>
    </citation>
    <scope>NUCLEOTIDE SEQUENCE [LARGE SCALE GENOMIC DNA]</scope>
    <source>
        <strain evidence="5">AMDSBA4</strain>
    </source>
</reference>
<dbReference type="Pfam" id="PF11258">
    <property type="entry name" value="DUF3048"/>
    <property type="match status" value="1"/>
</dbReference>
<accession>A0A2T2XIR6</accession>
<keyword evidence="2" id="KW-0732">Signal</keyword>
<organism evidence="5 6">
    <name type="scientific">Sulfobacillus benefaciens</name>
    <dbReference type="NCBI Taxonomy" id="453960"/>
    <lineage>
        <taxon>Bacteria</taxon>
        <taxon>Bacillati</taxon>
        <taxon>Bacillota</taxon>
        <taxon>Clostridia</taxon>
        <taxon>Eubacteriales</taxon>
        <taxon>Clostridiales Family XVII. Incertae Sedis</taxon>
        <taxon>Sulfobacillus</taxon>
    </lineage>
</organism>
<dbReference type="InterPro" id="IPR021416">
    <property type="entry name" value="DUF3048_N"/>
</dbReference>
<gene>
    <name evidence="5" type="ORF">C7B46_05615</name>
</gene>
<evidence type="ECO:0000256" key="1">
    <source>
        <dbReference type="SAM" id="MobiDB-lite"/>
    </source>
</evidence>
<feature type="signal peptide" evidence="2">
    <location>
        <begin position="1"/>
        <end position="22"/>
    </location>
</feature>
<feature type="compositionally biased region" description="Polar residues" evidence="1">
    <location>
        <begin position="26"/>
        <end position="59"/>
    </location>
</feature>
<evidence type="ECO:0000313" key="6">
    <source>
        <dbReference type="Proteomes" id="UP000242972"/>
    </source>
</evidence>
<sequence>MKPFRSIVTAATVAGLLAGGLAGCGHQSSPSKNQTSKSTNVPAPSNQNSNGGLITSPPSQLDPLTGLKTPQHGPLVAVMVENTEYGRPQYGLHSADIVYEAYTEFFYYSRFMLMFWGQAPSQVGPVRSARPYFVSLVHEWPAAYAHAGASDPGYTSIAQDHIHNLDLDANAYNLGYRVSSRPAPHNLFVNMSSVMQAADTNWGNPRVTGHWPFVSHVSSGTPPYQTITLEWNPRNTLEQWRWDPAANGWTRWVEDQEANTGFQQVMGLNSGQPVIASNVVIEYTTENYLYDPAGTGWISVNTRGQGKALLFLGHRFYDGIWKNNGSGTPTHFYLSNGKEAAFDPGQTWIEIVPNSQSAQNPFHLTLGQ</sequence>